<dbReference type="Gene3D" id="3.30.1370.60">
    <property type="entry name" value="Hypothetical oxidoreductase yiak, domain 2"/>
    <property type="match status" value="1"/>
</dbReference>
<dbReference type="InterPro" id="IPR003767">
    <property type="entry name" value="Malate/L-lactate_DH-like"/>
</dbReference>
<dbReference type="AlphaFoldDB" id="A0A6B1DSJ4"/>
<dbReference type="PANTHER" id="PTHR11091:SF0">
    <property type="entry name" value="MALATE DEHYDROGENASE"/>
    <property type="match status" value="1"/>
</dbReference>
<evidence type="ECO:0000256" key="1">
    <source>
        <dbReference type="ARBA" id="ARBA00006056"/>
    </source>
</evidence>
<dbReference type="PANTHER" id="PTHR11091">
    <property type="entry name" value="OXIDOREDUCTASE-RELATED"/>
    <property type="match status" value="1"/>
</dbReference>
<dbReference type="Gene3D" id="1.10.1530.10">
    <property type="match status" value="1"/>
</dbReference>
<dbReference type="EMBL" id="VXPY01000072">
    <property type="protein sequence ID" value="MYD90679.1"/>
    <property type="molecule type" value="Genomic_DNA"/>
</dbReference>
<dbReference type="Pfam" id="PF02615">
    <property type="entry name" value="Ldh_2"/>
    <property type="match status" value="1"/>
</dbReference>
<dbReference type="InterPro" id="IPR043144">
    <property type="entry name" value="Mal/L-sulf/L-lact_DH-like_ah"/>
</dbReference>
<name>A0A6B1DSJ4_9CHLR</name>
<dbReference type="InterPro" id="IPR036111">
    <property type="entry name" value="Mal/L-sulfo/L-lacto_DH-like_sf"/>
</dbReference>
<dbReference type="GO" id="GO:0016491">
    <property type="term" value="F:oxidoreductase activity"/>
    <property type="evidence" value="ECO:0007669"/>
    <property type="project" value="UniProtKB-KW"/>
</dbReference>
<evidence type="ECO:0000313" key="3">
    <source>
        <dbReference type="EMBL" id="MYD90679.1"/>
    </source>
</evidence>
<organism evidence="3">
    <name type="scientific">Caldilineaceae bacterium SB0662_bin_9</name>
    <dbReference type="NCBI Taxonomy" id="2605258"/>
    <lineage>
        <taxon>Bacteria</taxon>
        <taxon>Bacillati</taxon>
        <taxon>Chloroflexota</taxon>
        <taxon>Caldilineae</taxon>
        <taxon>Caldilineales</taxon>
        <taxon>Caldilineaceae</taxon>
    </lineage>
</organism>
<evidence type="ECO:0000256" key="2">
    <source>
        <dbReference type="ARBA" id="ARBA00023002"/>
    </source>
</evidence>
<comment type="similarity">
    <text evidence="1">Belongs to the LDH2/MDH2 oxidoreductase family.</text>
</comment>
<keyword evidence="2" id="KW-0560">Oxidoreductase</keyword>
<gene>
    <name evidence="3" type="ORF">F4Y08_10150</name>
</gene>
<dbReference type="InterPro" id="IPR043143">
    <property type="entry name" value="Mal/L-sulf/L-lact_DH-like_NADP"/>
</dbReference>
<proteinExistence type="inferred from homology"/>
<sequence length="345" mass="36204">MHTVSSDILQSFVQEMFEAAGVRTAIAHKVSESLVLANLLGHDSHGVVRVNLYLEQIESGRLDPASDPEPLEESPSVFIMDAKRNFGQWSAYLTIKKAIEKAEACGIAAGGITNSGHVGRLGEWVTMAADAGFIGLAFCNGGGRRGIVAPFGGSERLMSTNPLAAAVPLEGRDPIVIDFATSVVAEGKVKIAHNKGTDLPPGSMLDKDGNPSINPQDLYDGGMLLPFGGHKGSGLSLLNDVMAGLLTGSGVPQKVEGLMNNGAFFILLRIEAFRALGAFSGDAGDYVAFFKSVRPAPGFDEVMLPGEPEARTAAERRAHGIPVDDVTWRDLVEAAAGVGVEAPRG</sequence>
<dbReference type="SUPFAM" id="SSF89733">
    <property type="entry name" value="L-sulfolactate dehydrogenase-like"/>
    <property type="match status" value="1"/>
</dbReference>
<reference evidence="3" key="1">
    <citation type="submission" date="2019-09" db="EMBL/GenBank/DDBJ databases">
        <title>Characterisation of the sponge microbiome using genome-centric metagenomics.</title>
        <authorList>
            <person name="Engelberts J.P."/>
            <person name="Robbins S.J."/>
            <person name="De Goeij J.M."/>
            <person name="Aranda M."/>
            <person name="Bell S.C."/>
            <person name="Webster N.S."/>
        </authorList>
    </citation>
    <scope>NUCLEOTIDE SEQUENCE</scope>
    <source>
        <strain evidence="3">SB0662_bin_9</strain>
    </source>
</reference>
<protein>
    <submittedName>
        <fullName evidence="3">Ldh family oxidoreductase</fullName>
    </submittedName>
</protein>
<comment type="caution">
    <text evidence="3">The sequence shown here is derived from an EMBL/GenBank/DDBJ whole genome shotgun (WGS) entry which is preliminary data.</text>
</comment>
<accession>A0A6B1DSJ4</accession>